<dbReference type="NCBIfam" id="TIGR01341">
    <property type="entry name" value="aconitase_1"/>
    <property type="match status" value="1"/>
</dbReference>
<dbReference type="PRINTS" id="PR00415">
    <property type="entry name" value="ACONITASE"/>
</dbReference>
<sequence>MKYSEIKDKTYSTLEVDKIVYRYFQLETLENEGIGEISTLPFSIKALLESAVRQFDGKYITDEHIQLIANWHKTQYSNSEIPFKPARVVLQDFTGVPAIVDLAAMRSAVTNLGGDIGRINPQIAVDLVVDHSIITEASGNENSFHLNLELEYDRNAERYRFVRWAQQAFEQFRVVPPASGIVHQVNLEHLGTSVITKEQNGGTDVYLDTVVGTDSHTPMINGLGTIGWGVGGIEAEAAMLGQPLFFVVPQVVGIKLNGEMSEGSTATDLALTVTNVLRKKGVVGKIVEFFGPSLSEISLADRATISNMAPEYGATMSFFPTDDVTMDYLKLTGRGRYVELSKAYHQAQGLYRTNETPNPVFTDVVEIDLSKIGPTLAGPKRPQDKVSLSDMKEAFTRSISAPLTDQGYALPSTELKRTVQLNESKEQLNTGSIVLAAITSCTNTSNPHVMIAAGLLAKKAFEKGLFTPSYVKTSLTPGSTVVTKYLQESGLLFYLEKLGFYVDGYGCGACCGNTGPLSEEVETAITENELIVSSVLSGNRNFEGRVHPLIKANYLASPPLVVAYAIAGTVQKDLVSEPLGVNQEGQNIYLRDIWPSSTEIEKVIASTIDSDLFKRQYADIFSNERWDAIEAPVGPLYEWDKESSYIQESPFFKAGNQNEVLESNMRDMNVLLLLGDSITTDHISPVGHIGITSSAGRYLTTQGVSPRQFNSYGSRRGNHNVMVRGTFANVRLRNGLADGKEGGFTKFLPSGEILPVYDAAMKYEEMDKNLLVIAGKEYGTGSSRDWAAKGTALLGVKVVLAESFERIHRDNLVGMGVLPLQFCAGESAIGFSLDGTERYDIIGLTEMPTPRQLVSVQVTDVDGAVRAFDAVVRLDSMIEVEYYRNGGILPSVMQELLS</sequence>
<comment type="catalytic activity">
    <reaction evidence="8 9">
        <text>citrate = D-threo-isocitrate</text>
        <dbReference type="Rhea" id="RHEA:10336"/>
        <dbReference type="ChEBI" id="CHEBI:15562"/>
        <dbReference type="ChEBI" id="CHEBI:16947"/>
        <dbReference type="EC" id="4.2.1.3"/>
    </reaction>
</comment>
<dbReference type="InterPro" id="IPR015928">
    <property type="entry name" value="Aconitase/3IPM_dehydase_swvl"/>
</dbReference>
<protein>
    <recommendedName>
        <fullName evidence="9">Aconitate hydratase</fullName>
        <shortName evidence="9">Aconitase</shortName>
        <ecNumber evidence="9">4.2.1.3</ecNumber>
    </recommendedName>
</protein>
<dbReference type="Proteomes" id="UP001597218">
    <property type="component" value="Unassembled WGS sequence"/>
</dbReference>
<dbReference type="Pfam" id="PF00330">
    <property type="entry name" value="Aconitase"/>
    <property type="match status" value="1"/>
</dbReference>
<evidence type="ECO:0000259" key="10">
    <source>
        <dbReference type="Pfam" id="PF00330"/>
    </source>
</evidence>
<evidence type="ECO:0000256" key="4">
    <source>
        <dbReference type="ARBA" id="ARBA00011245"/>
    </source>
</evidence>
<dbReference type="Gene3D" id="3.30.499.10">
    <property type="entry name" value="Aconitase, domain 3"/>
    <property type="match status" value="2"/>
</dbReference>
<evidence type="ECO:0000256" key="6">
    <source>
        <dbReference type="ARBA" id="ARBA00023004"/>
    </source>
</evidence>
<proteinExistence type="inferred from homology"/>
<keyword evidence="9 12" id="KW-0456">Lyase</keyword>
<dbReference type="CDD" id="cd01580">
    <property type="entry name" value="AcnA_IRP_Swivel"/>
    <property type="match status" value="1"/>
</dbReference>
<comment type="function">
    <text evidence="9">Catalyzes the isomerization of citrate to isocitrate via cis-aconitate.</text>
</comment>
<keyword evidence="5" id="KW-0479">Metal-binding</keyword>
<keyword evidence="6 9" id="KW-0408">Iron</keyword>
<feature type="domain" description="Aconitase A/isopropylmalate dehydratase small subunit swivel" evidence="11">
    <location>
        <begin position="697"/>
        <end position="823"/>
    </location>
</feature>
<comment type="pathway">
    <text evidence="2">Carbohydrate metabolism; tricarboxylic acid cycle; isocitrate from oxaloacetate: step 2/2.</text>
</comment>
<comment type="subunit">
    <text evidence="4">Monomer.</text>
</comment>
<dbReference type="Gene3D" id="6.10.190.10">
    <property type="match status" value="1"/>
</dbReference>
<dbReference type="NCBIfam" id="NF009520">
    <property type="entry name" value="PRK12881.1"/>
    <property type="match status" value="1"/>
</dbReference>
<evidence type="ECO:0000256" key="1">
    <source>
        <dbReference type="ARBA" id="ARBA00001966"/>
    </source>
</evidence>
<keyword evidence="7 9" id="KW-0411">Iron-sulfur</keyword>
<comment type="caution">
    <text evidence="12">The sequence shown here is derived from an EMBL/GenBank/DDBJ whole genome shotgun (WGS) entry which is preliminary data.</text>
</comment>
<evidence type="ECO:0000313" key="13">
    <source>
        <dbReference type="Proteomes" id="UP001597218"/>
    </source>
</evidence>
<dbReference type="InterPro" id="IPR044137">
    <property type="entry name" value="AcnA_IRP_Swivel"/>
</dbReference>
<dbReference type="PANTHER" id="PTHR11670">
    <property type="entry name" value="ACONITASE/IRON-RESPONSIVE ELEMENT FAMILY MEMBER"/>
    <property type="match status" value="1"/>
</dbReference>
<evidence type="ECO:0000256" key="7">
    <source>
        <dbReference type="ARBA" id="ARBA00023014"/>
    </source>
</evidence>
<gene>
    <name evidence="12" type="primary">acnA</name>
    <name evidence="12" type="ORF">ACFSFY_01700</name>
</gene>
<evidence type="ECO:0000259" key="11">
    <source>
        <dbReference type="Pfam" id="PF00694"/>
    </source>
</evidence>
<comment type="similarity">
    <text evidence="3 9">Belongs to the aconitase/IPM isomerase family.</text>
</comment>
<dbReference type="InterPro" id="IPR036008">
    <property type="entry name" value="Aconitase_4Fe-4S_dom"/>
</dbReference>
<evidence type="ECO:0000313" key="12">
    <source>
        <dbReference type="EMBL" id="MFD1926787.1"/>
    </source>
</evidence>
<comment type="cofactor">
    <cofactor evidence="1">
        <name>[4Fe-4S] cluster</name>
        <dbReference type="ChEBI" id="CHEBI:49883"/>
    </cofactor>
</comment>
<dbReference type="SUPFAM" id="SSF52016">
    <property type="entry name" value="LeuD/IlvD-like"/>
    <property type="match status" value="1"/>
</dbReference>
<dbReference type="NCBIfam" id="NF006757">
    <property type="entry name" value="PRK09277.1"/>
    <property type="match status" value="1"/>
</dbReference>
<dbReference type="InterPro" id="IPR001030">
    <property type="entry name" value="Acoase/IPM_deHydtase_lsu_aba"/>
</dbReference>
<dbReference type="InterPro" id="IPR018136">
    <property type="entry name" value="Aconitase_4Fe-4S_BS"/>
</dbReference>
<dbReference type="Pfam" id="PF00694">
    <property type="entry name" value="Aconitase_C"/>
    <property type="match status" value="1"/>
</dbReference>
<dbReference type="SUPFAM" id="SSF53732">
    <property type="entry name" value="Aconitase iron-sulfur domain"/>
    <property type="match status" value="1"/>
</dbReference>
<evidence type="ECO:0000256" key="2">
    <source>
        <dbReference type="ARBA" id="ARBA00004717"/>
    </source>
</evidence>
<name>A0ABW4SDA6_9BACL</name>
<dbReference type="InterPro" id="IPR015931">
    <property type="entry name" value="Acnase/IPM_dHydase_lsu_aba_1/3"/>
</dbReference>
<dbReference type="GO" id="GO:0003994">
    <property type="term" value="F:aconitate hydratase activity"/>
    <property type="evidence" value="ECO:0007669"/>
    <property type="project" value="UniProtKB-EC"/>
</dbReference>
<accession>A0ABW4SDA6</accession>
<dbReference type="InterPro" id="IPR006249">
    <property type="entry name" value="Aconitase/IRP2"/>
</dbReference>
<feature type="domain" description="Aconitase/3-isopropylmalate dehydratase large subunit alpha/beta/alpha" evidence="10">
    <location>
        <begin position="72"/>
        <end position="568"/>
    </location>
</feature>
<keyword evidence="13" id="KW-1185">Reference proteome</keyword>
<dbReference type="CDD" id="cd01586">
    <property type="entry name" value="AcnA_IRP"/>
    <property type="match status" value="1"/>
</dbReference>
<organism evidence="12 13">
    <name type="scientific">Sporosarcina siberiensis</name>
    <dbReference type="NCBI Taxonomy" id="1365606"/>
    <lineage>
        <taxon>Bacteria</taxon>
        <taxon>Bacillati</taxon>
        <taxon>Bacillota</taxon>
        <taxon>Bacilli</taxon>
        <taxon>Bacillales</taxon>
        <taxon>Caryophanaceae</taxon>
        <taxon>Sporosarcina</taxon>
    </lineage>
</organism>
<evidence type="ECO:0000256" key="8">
    <source>
        <dbReference type="ARBA" id="ARBA00023501"/>
    </source>
</evidence>
<evidence type="ECO:0000256" key="9">
    <source>
        <dbReference type="RuleBase" id="RU361275"/>
    </source>
</evidence>
<keyword evidence="9" id="KW-0004">4Fe-4S</keyword>
<evidence type="ECO:0000256" key="3">
    <source>
        <dbReference type="ARBA" id="ARBA00007185"/>
    </source>
</evidence>
<dbReference type="Gene3D" id="3.20.19.10">
    <property type="entry name" value="Aconitase, domain 4"/>
    <property type="match status" value="1"/>
</dbReference>
<dbReference type="EMBL" id="JBHUGI010000004">
    <property type="protein sequence ID" value="MFD1926787.1"/>
    <property type="molecule type" value="Genomic_DNA"/>
</dbReference>
<evidence type="ECO:0000256" key="5">
    <source>
        <dbReference type="ARBA" id="ARBA00022723"/>
    </source>
</evidence>
<dbReference type="PROSITE" id="PS00450">
    <property type="entry name" value="ACONITASE_1"/>
    <property type="match status" value="1"/>
</dbReference>
<reference evidence="13" key="1">
    <citation type="journal article" date="2019" name="Int. J. Syst. Evol. Microbiol.">
        <title>The Global Catalogue of Microorganisms (GCM) 10K type strain sequencing project: providing services to taxonomists for standard genome sequencing and annotation.</title>
        <authorList>
            <consortium name="The Broad Institute Genomics Platform"/>
            <consortium name="The Broad Institute Genome Sequencing Center for Infectious Disease"/>
            <person name="Wu L."/>
            <person name="Ma J."/>
        </authorList>
    </citation>
    <scope>NUCLEOTIDE SEQUENCE [LARGE SCALE GENOMIC DNA]</scope>
    <source>
        <strain evidence="13">CGMCC 4.7177</strain>
    </source>
</reference>
<dbReference type="InterPro" id="IPR000573">
    <property type="entry name" value="AconitaseA/IPMdHydase_ssu_swvl"/>
</dbReference>
<dbReference type="EC" id="4.2.1.3" evidence="9"/>
<dbReference type="RefSeq" id="WP_381535444.1">
    <property type="nucleotide sequence ID" value="NZ_JBHUGI010000004.1"/>
</dbReference>